<dbReference type="SUPFAM" id="SSF51735">
    <property type="entry name" value="NAD(P)-binding Rossmann-fold domains"/>
    <property type="match status" value="1"/>
</dbReference>
<dbReference type="PRINTS" id="PR00080">
    <property type="entry name" value="SDRFAMILY"/>
</dbReference>
<reference evidence="5" key="1">
    <citation type="submission" date="2016-11" db="EMBL/GenBank/DDBJ databases">
        <authorList>
            <person name="Varghese N."/>
            <person name="Submissions S."/>
        </authorList>
    </citation>
    <scope>NUCLEOTIDE SEQUENCE [LARGE SCALE GENOMIC DNA]</scope>
    <source>
        <strain evidence="5">DSM 26134</strain>
    </source>
</reference>
<dbReference type="AlphaFoldDB" id="A0A1M6N8V4"/>
<dbReference type="PRINTS" id="PR00081">
    <property type="entry name" value="GDHRDH"/>
</dbReference>
<dbReference type="EMBL" id="FRAA01000002">
    <property type="protein sequence ID" value="SHJ92123.1"/>
    <property type="molecule type" value="Genomic_DNA"/>
</dbReference>
<evidence type="ECO:0000313" key="4">
    <source>
        <dbReference type="EMBL" id="SHJ92123.1"/>
    </source>
</evidence>
<dbReference type="PROSITE" id="PS00061">
    <property type="entry name" value="ADH_SHORT"/>
    <property type="match status" value="1"/>
</dbReference>
<dbReference type="Pfam" id="PF00106">
    <property type="entry name" value="adh_short"/>
    <property type="match status" value="1"/>
</dbReference>
<evidence type="ECO:0000256" key="3">
    <source>
        <dbReference type="RuleBase" id="RU000363"/>
    </source>
</evidence>
<evidence type="ECO:0000256" key="1">
    <source>
        <dbReference type="ARBA" id="ARBA00006484"/>
    </source>
</evidence>
<dbReference type="RefSeq" id="WP_073120916.1">
    <property type="nucleotide sequence ID" value="NZ_FRAA01000002.1"/>
</dbReference>
<dbReference type="Proteomes" id="UP000184474">
    <property type="component" value="Unassembled WGS sequence"/>
</dbReference>
<proteinExistence type="inferred from homology"/>
<dbReference type="InterPro" id="IPR002347">
    <property type="entry name" value="SDR_fam"/>
</dbReference>
<dbReference type="Gene3D" id="3.40.50.720">
    <property type="entry name" value="NAD(P)-binding Rossmann-like Domain"/>
    <property type="match status" value="1"/>
</dbReference>
<evidence type="ECO:0000256" key="2">
    <source>
        <dbReference type="ARBA" id="ARBA00023002"/>
    </source>
</evidence>
<keyword evidence="2" id="KW-0560">Oxidoreductase</keyword>
<comment type="similarity">
    <text evidence="1 3">Belongs to the short-chain dehydrogenases/reductases (SDR) family.</text>
</comment>
<dbReference type="PANTHER" id="PTHR42901:SF1">
    <property type="entry name" value="ALCOHOL DEHYDROGENASE"/>
    <property type="match status" value="1"/>
</dbReference>
<dbReference type="InterPro" id="IPR036291">
    <property type="entry name" value="NAD(P)-bd_dom_sf"/>
</dbReference>
<dbReference type="STRING" id="156994.SAMN04488028_102153"/>
<gene>
    <name evidence="4" type="ORF">SAMN04488028_102153</name>
</gene>
<evidence type="ECO:0000313" key="5">
    <source>
        <dbReference type="Proteomes" id="UP000184474"/>
    </source>
</evidence>
<keyword evidence="5" id="KW-1185">Reference proteome</keyword>
<organism evidence="4 5">
    <name type="scientific">Reichenbachiella agariperforans</name>
    <dbReference type="NCBI Taxonomy" id="156994"/>
    <lineage>
        <taxon>Bacteria</taxon>
        <taxon>Pseudomonadati</taxon>
        <taxon>Bacteroidota</taxon>
        <taxon>Cytophagia</taxon>
        <taxon>Cytophagales</taxon>
        <taxon>Reichenbachiellaceae</taxon>
        <taxon>Reichenbachiella</taxon>
    </lineage>
</organism>
<accession>A0A1M6N8V4</accession>
<dbReference type="PANTHER" id="PTHR42901">
    <property type="entry name" value="ALCOHOL DEHYDROGENASE"/>
    <property type="match status" value="1"/>
</dbReference>
<dbReference type="InterPro" id="IPR020904">
    <property type="entry name" value="Sc_DH/Rdtase_CS"/>
</dbReference>
<sequence>MRKIAFITGATSGIGKAIAETLADDFALILCGRRQERLDTLQQALEKKTDVITLCFDVGIKTEVQDAIATLPEPWKKIDALINNAGNAHGRAPLHEGDIDDWEAMIDSNLKGLLYVTRTILPDMVTRNAGDVINISSIAGKEAYENGNVYCATKFGVDALTKSMRQELVTHNIRVMSINPGLVHTEFSSVRFKGDEDKAESVYLGMEPLLAQDIAEVVQFALNRPAHVNLADTTVLARAQASATKVHKNN</sequence>
<name>A0A1M6N8V4_REIAG</name>
<dbReference type="FunFam" id="3.40.50.720:FF:000047">
    <property type="entry name" value="NADP-dependent L-serine/L-allo-threonine dehydrogenase"/>
    <property type="match status" value="1"/>
</dbReference>
<protein>
    <submittedName>
        <fullName evidence="4">NADP-dependent 3-hydroxy acid dehydrogenase YdfG</fullName>
    </submittedName>
</protein>
<dbReference type="GO" id="GO:0016616">
    <property type="term" value="F:oxidoreductase activity, acting on the CH-OH group of donors, NAD or NADP as acceptor"/>
    <property type="evidence" value="ECO:0007669"/>
    <property type="project" value="UniProtKB-ARBA"/>
</dbReference>